<organism evidence="3 4">
    <name type="scientific">Vibrio parahaemolyticus</name>
    <dbReference type="NCBI Taxonomy" id="670"/>
    <lineage>
        <taxon>Bacteria</taxon>
        <taxon>Pseudomonadati</taxon>
        <taxon>Pseudomonadota</taxon>
        <taxon>Gammaproteobacteria</taxon>
        <taxon>Vibrionales</taxon>
        <taxon>Vibrionaceae</taxon>
        <taxon>Vibrio</taxon>
    </lineage>
</organism>
<keyword evidence="1" id="KW-0574">Periplasm</keyword>
<comment type="similarity">
    <text evidence="1">Belongs to the FlgA family.</text>
</comment>
<keyword evidence="3" id="KW-0966">Cell projection</keyword>
<sequence>MRITPALIIIAAVVAPLEAAPNKDIEKTLLSYIPASKDTSYSSLRINDRTKRLLENCSISKVNFNINENRPSISTFKTKCQDGREVSFSAKLDGRTKSLVAKRSIKRKTRLNRSNFDIDWVPVDEINGITFKDLVKDNYYQTSRNLTKGQPISLKNVDVAPVIERGWHIKAKAILSNIAISIDVVALEDGAIGETIKVENTTSEKTFYAKVLNSSTVIINEHKI</sequence>
<dbReference type="EMBL" id="JAUHGG010000003">
    <property type="protein sequence ID" value="MDS1820839.1"/>
    <property type="molecule type" value="Genomic_DNA"/>
</dbReference>
<dbReference type="PANTHER" id="PTHR36307">
    <property type="entry name" value="FLAGELLA BASAL BODY P-RING FORMATION PROTEIN FLGA"/>
    <property type="match status" value="1"/>
</dbReference>
<comment type="caution">
    <text evidence="3">The sequence shown here is derived from an EMBL/GenBank/DDBJ whole genome shotgun (WGS) entry which is preliminary data.</text>
</comment>
<dbReference type="PANTHER" id="PTHR36307:SF1">
    <property type="entry name" value="FLAGELLA BASAL BODY P-RING FORMATION PROTEIN FLGA"/>
    <property type="match status" value="1"/>
</dbReference>
<evidence type="ECO:0000313" key="4">
    <source>
        <dbReference type="Proteomes" id="UP001253193"/>
    </source>
</evidence>
<comment type="function">
    <text evidence="1">Involved in the assembly process of the P-ring formation. It may associate with FlgF on the rod constituting a structure essential for the P-ring assembly or may act as a modulator protein for the P-ring assembly.</text>
</comment>
<dbReference type="GO" id="GO:0044780">
    <property type="term" value="P:bacterial-type flagellum assembly"/>
    <property type="evidence" value="ECO:0007669"/>
    <property type="project" value="InterPro"/>
</dbReference>
<dbReference type="GO" id="GO:0042597">
    <property type="term" value="C:periplasmic space"/>
    <property type="evidence" value="ECO:0007669"/>
    <property type="project" value="UniProtKB-SubCell"/>
</dbReference>
<dbReference type="RefSeq" id="WP_311019619.1">
    <property type="nucleotide sequence ID" value="NZ_JAUHGG010000003.1"/>
</dbReference>
<protein>
    <recommendedName>
        <fullName evidence="1">Flagella basal body P-ring formation protein FlgA</fullName>
    </recommendedName>
</protein>
<dbReference type="Proteomes" id="UP001253193">
    <property type="component" value="Unassembled WGS sequence"/>
</dbReference>
<keyword evidence="1" id="KW-1005">Bacterial flagellum biogenesis</keyword>
<dbReference type="InterPro" id="IPR017585">
    <property type="entry name" value="SAF_FlgA"/>
</dbReference>
<keyword evidence="3" id="KW-0969">Cilium</keyword>
<comment type="subcellular location">
    <subcellularLocation>
        <location evidence="1">Periplasm</location>
    </subcellularLocation>
</comment>
<keyword evidence="3" id="KW-0282">Flagellum</keyword>
<reference evidence="3" key="1">
    <citation type="submission" date="2023-06" db="EMBL/GenBank/DDBJ databases">
        <title>Genomic Diversity of Vibrio spp. and Metagenomic Analysis of Pathogens in Florida Gulf Coastal Waters Following Hurricane Ian.</title>
        <authorList>
            <person name="Brumfield K.D."/>
        </authorList>
    </citation>
    <scope>NUCLEOTIDE SEQUENCE</scope>
    <source>
        <strain evidence="3">WBS2B-138</strain>
    </source>
</reference>
<dbReference type="Gene3D" id="2.30.30.760">
    <property type="match status" value="1"/>
</dbReference>
<dbReference type="Pfam" id="PF13144">
    <property type="entry name" value="ChapFlgA"/>
    <property type="match status" value="1"/>
</dbReference>
<evidence type="ECO:0000313" key="3">
    <source>
        <dbReference type="EMBL" id="MDS1820839.1"/>
    </source>
</evidence>
<dbReference type="AlphaFoldDB" id="A0AAW8PXV1"/>
<name>A0AAW8PXV1_VIBPH</name>
<proteinExistence type="inferred from homology"/>
<feature type="domain" description="Flagella basal body P-ring formation protein FlgA SAF" evidence="2">
    <location>
        <begin position="98"/>
        <end position="219"/>
    </location>
</feature>
<accession>A0AAW8PXV1</accession>
<dbReference type="NCBIfam" id="TIGR03170">
    <property type="entry name" value="flgA_cterm"/>
    <property type="match status" value="1"/>
</dbReference>
<gene>
    <name evidence="3" type="primary">flgA</name>
    <name evidence="3" type="ORF">QX249_09245</name>
</gene>
<evidence type="ECO:0000259" key="2">
    <source>
        <dbReference type="Pfam" id="PF13144"/>
    </source>
</evidence>
<dbReference type="InterPro" id="IPR039246">
    <property type="entry name" value="Flagellar_FlgA"/>
</dbReference>
<evidence type="ECO:0000256" key="1">
    <source>
        <dbReference type="RuleBase" id="RU362063"/>
    </source>
</evidence>